<accession>A0A8B6GBJ5</accession>
<dbReference type="EMBL" id="UYJE01008194">
    <property type="protein sequence ID" value="VDI61885.1"/>
    <property type="molecule type" value="Genomic_DNA"/>
</dbReference>
<evidence type="ECO:0008006" key="3">
    <source>
        <dbReference type="Google" id="ProtNLM"/>
    </source>
</evidence>
<name>A0A8B6GBJ5_MYTGA</name>
<organism evidence="1 2">
    <name type="scientific">Mytilus galloprovincialis</name>
    <name type="common">Mediterranean mussel</name>
    <dbReference type="NCBI Taxonomy" id="29158"/>
    <lineage>
        <taxon>Eukaryota</taxon>
        <taxon>Metazoa</taxon>
        <taxon>Spiralia</taxon>
        <taxon>Lophotrochozoa</taxon>
        <taxon>Mollusca</taxon>
        <taxon>Bivalvia</taxon>
        <taxon>Autobranchia</taxon>
        <taxon>Pteriomorphia</taxon>
        <taxon>Mytilida</taxon>
        <taxon>Mytiloidea</taxon>
        <taxon>Mytilidae</taxon>
        <taxon>Mytilinae</taxon>
        <taxon>Mytilus</taxon>
    </lineage>
</organism>
<dbReference type="AlphaFoldDB" id="A0A8B6GBJ5"/>
<proteinExistence type="predicted"/>
<protein>
    <recommendedName>
        <fullName evidence="3">Peptidase C1A papain C-terminal domain-containing protein</fullName>
    </recommendedName>
</protein>
<evidence type="ECO:0000313" key="1">
    <source>
        <dbReference type="EMBL" id="VDI61885.1"/>
    </source>
</evidence>
<gene>
    <name evidence="1" type="ORF">MGAL_10B050249</name>
</gene>
<dbReference type="OrthoDB" id="5986014at2759"/>
<keyword evidence="2" id="KW-1185">Reference proteome</keyword>
<dbReference type="Proteomes" id="UP000596742">
    <property type="component" value="Unassembled WGS sequence"/>
</dbReference>
<evidence type="ECO:0000313" key="2">
    <source>
        <dbReference type="Proteomes" id="UP000596742"/>
    </source>
</evidence>
<dbReference type="Gene3D" id="3.90.70.10">
    <property type="entry name" value="Cysteine proteinases"/>
    <property type="match status" value="1"/>
</dbReference>
<reference evidence="1" key="1">
    <citation type="submission" date="2018-11" db="EMBL/GenBank/DDBJ databases">
        <authorList>
            <person name="Alioto T."/>
            <person name="Alioto T."/>
        </authorList>
    </citation>
    <scope>NUCLEOTIDE SEQUENCE</scope>
</reference>
<dbReference type="InterPro" id="IPR038765">
    <property type="entry name" value="Papain-like_cys_pep_sf"/>
</dbReference>
<sequence length="629" mass="72563">METLIGILLVVSGNKRKNKVNCKVARSIFELIKNFKNYDVSRKNYTFALSAKYGIFDVFKLIDLFDKEIDCCSYDNSSHVNNRTILVPWIVPTKDIILHDKPLLSGDEHWTVEMASYDKIVENIYQIVEQHGAPKTRYWMLKETIQSAIPYETAGLLLKALKSSMEFMSQFVIECLPFELRFLSQKEKNSGRVFDAIKNCFPFEASTGDISKIVVNAMLGGSVISVQRASEILHRFIDAKTLISDRINQLMVTKRSARVVRAHLYDALHKATEIFQKDEYLKHKKLFFVFSDWEPVYLSSVFERLKNLKVTVVCFLITRNKTVQPLRLYSCENSTWSNGTKTLFSWSSSIPLQLLPRSIFFERKWNIDITDNQTKLFLKINHHTDIHYACNLSRHVVICEELFSVRVLSRFDEKYINQSIYGFTAQEQVGGTCYANASATIIHLTTRRILGRKGGYPNFNDLREKIINLHGKNGAKTLNVLQKMCPEYRLRCKVIDLNNVISSLASNRPVVATFCLNDLEWAKFSQFFKHNRTGTLTKADIDIRDAGPGGKRSGHAVVVTSFNIRSLDLRILNSWGGEWADEGYFKVQNSQVLDFKFIAVYYTLKDLLPNEIKYYEKNKDYEILNDCRL</sequence>
<comment type="caution">
    <text evidence="1">The sequence shown here is derived from an EMBL/GenBank/DDBJ whole genome shotgun (WGS) entry which is preliminary data.</text>
</comment>
<dbReference type="SUPFAM" id="SSF54001">
    <property type="entry name" value="Cysteine proteinases"/>
    <property type="match status" value="1"/>
</dbReference>